<keyword evidence="1" id="KW-0472">Membrane</keyword>
<keyword evidence="1" id="KW-0812">Transmembrane</keyword>
<keyword evidence="3" id="KW-1185">Reference proteome</keyword>
<proteinExistence type="predicted"/>
<accession>A0ABY5PIN2</accession>
<sequence length="70" mass="7483">MPALPLDEAGKYVAAAYIVFLGLVLVYVVIMAARLSRIEQEIGEIAELLDAREQGDVQPDAPAADKVTSP</sequence>
<evidence type="ECO:0008006" key="4">
    <source>
        <dbReference type="Google" id="ProtNLM"/>
    </source>
</evidence>
<evidence type="ECO:0000256" key="1">
    <source>
        <dbReference type="SAM" id="Phobius"/>
    </source>
</evidence>
<gene>
    <name evidence="2" type="ORF">LRS13_03095</name>
</gene>
<evidence type="ECO:0000313" key="2">
    <source>
        <dbReference type="EMBL" id="UUY04538.1"/>
    </source>
</evidence>
<name>A0ABY5PIN2_9ACTN</name>
<dbReference type="Proteomes" id="UP001058860">
    <property type="component" value="Chromosome"/>
</dbReference>
<feature type="transmembrane region" description="Helical" evidence="1">
    <location>
        <begin position="12"/>
        <end position="33"/>
    </location>
</feature>
<organism evidence="2 3">
    <name type="scientific">Svornostia abyssi</name>
    <dbReference type="NCBI Taxonomy" id="2898438"/>
    <lineage>
        <taxon>Bacteria</taxon>
        <taxon>Bacillati</taxon>
        <taxon>Actinomycetota</taxon>
        <taxon>Thermoleophilia</taxon>
        <taxon>Solirubrobacterales</taxon>
        <taxon>Baekduiaceae</taxon>
        <taxon>Svornostia</taxon>
    </lineage>
</organism>
<dbReference type="RefSeq" id="WP_353865018.1">
    <property type="nucleotide sequence ID" value="NZ_CP088295.1"/>
</dbReference>
<reference evidence="3" key="1">
    <citation type="submission" date="2021-11" db="EMBL/GenBank/DDBJ databases">
        <title>Cultivation dependent microbiological survey of springs from the worlds oldest radium mine currently devoted to the extraction of radon-saturated water.</title>
        <authorList>
            <person name="Kapinusova G."/>
            <person name="Smrhova T."/>
            <person name="Strejcek M."/>
            <person name="Suman J."/>
            <person name="Jani K."/>
            <person name="Pajer P."/>
            <person name="Uhlik O."/>
        </authorList>
    </citation>
    <scope>NUCLEOTIDE SEQUENCE [LARGE SCALE GENOMIC DNA]</scope>
    <source>
        <strain evidence="3">J379</strain>
    </source>
</reference>
<protein>
    <recommendedName>
        <fullName evidence="4">CcmD family protein</fullName>
    </recommendedName>
</protein>
<evidence type="ECO:0000313" key="3">
    <source>
        <dbReference type="Proteomes" id="UP001058860"/>
    </source>
</evidence>
<keyword evidence="1" id="KW-1133">Transmembrane helix</keyword>
<dbReference type="EMBL" id="CP088295">
    <property type="protein sequence ID" value="UUY04538.1"/>
    <property type="molecule type" value="Genomic_DNA"/>
</dbReference>